<protein>
    <submittedName>
        <fullName evidence="1">Uncharacterized protein</fullName>
    </submittedName>
</protein>
<dbReference type="EMBL" id="JABANP010000615">
    <property type="protein sequence ID" value="KAF4680376.1"/>
    <property type="molecule type" value="Genomic_DNA"/>
</dbReference>
<comment type="caution">
    <text evidence="1">The sequence shown here is derived from an EMBL/GenBank/DDBJ whole genome shotgun (WGS) entry which is preliminary data.</text>
</comment>
<evidence type="ECO:0000313" key="2">
    <source>
        <dbReference type="Proteomes" id="UP000541610"/>
    </source>
</evidence>
<name>A0A7J6N994_PEROL</name>
<sequence>MSIADVLTAVCPDRAIVETLTVSLVENGISTLKLLENIRESPVLCDTVLSPFSTLPLPLALVDKAPLARAALNAAVAEASAQLQYAVSTTAANAKESTPPPRVSYSAALSQLRDTLGGIPFVPSQRLLDAIHRGGLSVYVDFTSSLVSDSGSNSAANGRDAEIALSVSGDPVLVQAGFSGTSPSGEADDKRKLWADQPTGVSGEVISPQAATIPKAFRVSLLEGLMPIVSVPTAKAQAIQQDIGAILESGRILSGG</sequence>
<dbReference type="AlphaFoldDB" id="A0A7J6N994"/>
<gene>
    <name evidence="1" type="ORF">FOZ60_013610</name>
</gene>
<dbReference type="Proteomes" id="UP000541610">
    <property type="component" value="Unassembled WGS sequence"/>
</dbReference>
<reference evidence="1 2" key="1">
    <citation type="submission" date="2020-04" db="EMBL/GenBank/DDBJ databases">
        <title>Perkinsus olseni comparative genomics.</title>
        <authorList>
            <person name="Bogema D.R."/>
        </authorList>
    </citation>
    <scope>NUCLEOTIDE SEQUENCE [LARGE SCALE GENOMIC DNA]</scope>
    <source>
        <strain evidence="1">00978-12</strain>
    </source>
</reference>
<dbReference type="OrthoDB" id="10542483at2759"/>
<organism evidence="1 2">
    <name type="scientific">Perkinsus olseni</name>
    <name type="common">Perkinsus atlanticus</name>
    <dbReference type="NCBI Taxonomy" id="32597"/>
    <lineage>
        <taxon>Eukaryota</taxon>
        <taxon>Sar</taxon>
        <taxon>Alveolata</taxon>
        <taxon>Perkinsozoa</taxon>
        <taxon>Perkinsea</taxon>
        <taxon>Perkinsida</taxon>
        <taxon>Perkinsidae</taxon>
        <taxon>Perkinsus</taxon>
    </lineage>
</organism>
<accession>A0A7J6N994</accession>
<proteinExistence type="predicted"/>
<evidence type="ECO:0000313" key="1">
    <source>
        <dbReference type="EMBL" id="KAF4680376.1"/>
    </source>
</evidence>